<dbReference type="PANTHER" id="PTHR14084">
    <property type="entry name" value="KYNURENINASE"/>
    <property type="match status" value="1"/>
</dbReference>
<dbReference type="Proteomes" id="UP001596405">
    <property type="component" value="Unassembled WGS sequence"/>
</dbReference>
<dbReference type="Gene3D" id="3.90.1150.10">
    <property type="entry name" value="Aspartate Aminotransferase, domain 1"/>
    <property type="match status" value="1"/>
</dbReference>
<protein>
    <recommendedName>
        <fullName evidence="4 5">Kynureninase</fullName>
        <ecNumber evidence="4 5">3.7.1.3</ecNumber>
    </recommendedName>
    <alternativeName>
        <fullName evidence="4">L-kynurenine hydrolase</fullName>
    </alternativeName>
</protein>
<feature type="binding site" evidence="4">
    <location>
        <begin position="133"/>
        <end position="136"/>
    </location>
    <ligand>
        <name>pyridoxal 5'-phosphate</name>
        <dbReference type="ChEBI" id="CHEBI:597326"/>
    </ligand>
</feature>
<dbReference type="InterPro" id="IPR015424">
    <property type="entry name" value="PyrdxlP-dep_Trfase"/>
</dbReference>
<accession>A0ABW2DIM3</accession>
<feature type="binding site" evidence="4">
    <location>
        <position position="243"/>
    </location>
    <ligand>
        <name>pyridoxal 5'-phosphate</name>
        <dbReference type="ChEBI" id="CHEBI:597326"/>
    </ligand>
</feature>
<feature type="binding site" evidence="4">
    <location>
        <position position="302"/>
    </location>
    <ligand>
        <name>pyridoxal 5'-phosphate</name>
        <dbReference type="ChEBI" id="CHEBI:597326"/>
    </ligand>
</feature>
<dbReference type="GO" id="GO:0030429">
    <property type="term" value="F:kynureninase activity"/>
    <property type="evidence" value="ECO:0007669"/>
    <property type="project" value="UniProtKB-EC"/>
</dbReference>
<feature type="binding site" evidence="4">
    <location>
        <position position="221"/>
    </location>
    <ligand>
        <name>pyridoxal 5'-phosphate</name>
        <dbReference type="ChEBI" id="CHEBI:597326"/>
    </ligand>
</feature>
<evidence type="ECO:0000256" key="1">
    <source>
        <dbReference type="ARBA" id="ARBA00022642"/>
    </source>
</evidence>
<comment type="caution">
    <text evidence="7">The sequence shown here is derived from an EMBL/GenBank/DDBJ whole genome shotgun (WGS) entry which is preliminary data.</text>
</comment>
<feature type="binding site" evidence="4">
    <location>
        <position position="106"/>
    </location>
    <ligand>
        <name>pyridoxal 5'-phosphate</name>
        <dbReference type="ChEBI" id="CHEBI:597326"/>
    </ligand>
</feature>
<keyword evidence="2 4" id="KW-0378">Hydrolase</keyword>
<feature type="binding site" evidence="4">
    <location>
        <position position="218"/>
    </location>
    <ligand>
        <name>pyridoxal 5'-phosphate</name>
        <dbReference type="ChEBI" id="CHEBI:597326"/>
    </ligand>
</feature>
<evidence type="ECO:0000256" key="3">
    <source>
        <dbReference type="ARBA" id="ARBA00022898"/>
    </source>
</evidence>
<evidence type="ECO:0000256" key="2">
    <source>
        <dbReference type="ARBA" id="ARBA00022801"/>
    </source>
</evidence>
<keyword evidence="1 4" id="KW-0662">Pyridine nucleotide biosynthesis</keyword>
<proteinExistence type="inferred from homology"/>
<comment type="cofactor">
    <cofactor evidence="4 6">
        <name>pyridoxal 5'-phosphate</name>
        <dbReference type="ChEBI" id="CHEBI:597326"/>
    </cofactor>
</comment>
<keyword evidence="3 4" id="KW-0663">Pyridoxal phosphate</keyword>
<comment type="catalytic activity">
    <reaction evidence="4 6">
        <text>L-kynurenine + H2O = anthranilate + L-alanine + H(+)</text>
        <dbReference type="Rhea" id="RHEA:16813"/>
        <dbReference type="ChEBI" id="CHEBI:15377"/>
        <dbReference type="ChEBI" id="CHEBI:15378"/>
        <dbReference type="ChEBI" id="CHEBI:16567"/>
        <dbReference type="ChEBI" id="CHEBI:57959"/>
        <dbReference type="ChEBI" id="CHEBI:57972"/>
        <dbReference type="EC" id="3.7.1.3"/>
    </reaction>
</comment>
<evidence type="ECO:0000313" key="7">
    <source>
        <dbReference type="EMBL" id="MFC6996855.1"/>
    </source>
</evidence>
<dbReference type="EC" id="3.7.1.3" evidence="4 5"/>
<comment type="subunit">
    <text evidence="4 6">Homodimer.</text>
</comment>
<dbReference type="NCBIfam" id="TIGR01814">
    <property type="entry name" value="kynureninase"/>
    <property type="match status" value="1"/>
</dbReference>
<evidence type="ECO:0000256" key="4">
    <source>
        <dbReference type="HAMAP-Rule" id="MF_01970"/>
    </source>
</evidence>
<organism evidence="7 8">
    <name type="scientific">Rufibacter roseus</name>
    <dbReference type="NCBI Taxonomy" id="1567108"/>
    <lineage>
        <taxon>Bacteria</taxon>
        <taxon>Pseudomonadati</taxon>
        <taxon>Bacteroidota</taxon>
        <taxon>Cytophagia</taxon>
        <taxon>Cytophagales</taxon>
        <taxon>Hymenobacteraceae</taxon>
        <taxon>Rufibacter</taxon>
    </lineage>
</organism>
<evidence type="ECO:0000313" key="8">
    <source>
        <dbReference type="Proteomes" id="UP001596405"/>
    </source>
</evidence>
<comment type="pathway">
    <text evidence="4 6">Amino-acid degradation; L-kynurenine degradation; L-alanine and anthranilate from L-kynurenine: step 1/1.</text>
</comment>
<feature type="binding site" evidence="4">
    <location>
        <position position="105"/>
    </location>
    <ligand>
        <name>pyridoxal 5'-phosphate</name>
        <dbReference type="ChEBI" id="CHEBI:597326"/>
    </ligand>
</feature>
<feature type="modified residue" description="N6-(pyridoxal phosphate)lysine" evidence="4">
    <location>
        <position position="244"/>
    </location>
</feature>
<feature type="binding site" evidence="4">
    <location>
        <position position="274"/>
    </location>
    <ligand>
        <name>pyridoxal 5'-phosphate</name>
        <dbReference type="ChEBI" id="CHEBI:597326"/>
    </ligand>
</feature>
<dbReference type="RefSeq" id="WP_066622708.1">
    <property type="nucleotide sequence ID" value="NZ_JBHSYQ010000003.1"/>
</dbReference>
<dbReference type="InterPro" id="IPR015422">
    <property type="entry name" value="PyrdxlP-dep_Trfase_small"/>
</dbReference>
<evidence type="ECO:0000256" key="5">
    <source>
        <dbReference type="NCBIfam" id="TIGR01814"/>
    </source>
</evidence>
<comment type="pathway">
    <text evidence="4 6">Cofactor biosynthesis; NAD(+) biosynthesis; quinolinate from L-kynurenine: step 2/3.</text>
</comment>
<dbReference type="PANTHER" id="PTHR14084:SF0">
    <property type="entry name" value="KYNURENINASE"/>
    <property type="match status" value="1"/>
</dbReference>
<name>A0ABW2DIM3_9BACT</name>
<dbReference type="InterPro" id="IPR010111">
    <property type="entry name" value="Kynureninase"/>
</dbReference>
<keyword evidence="8" id="KW-1185">Reference proteome</keyword>
<dbReference type="HAMAP" id="MF_01970">
    <property type="entry name" value="Kynureninase"/>
    <property type="match status" value="1"/>
</dbReference>
<gene>
    <name evidence="4 7" type="primary">kynU</name>
    <name evidence="7" type="ORF">ACFQHR_04425</name>
</gene>
<dbReference type="InterPro" id="IPR015421">
    <property type="entry name" value="PyrdxlP-dep_Trfase_major"/>
</dbReference>
<comment type="caution">
    <text evidence="4">Lacks conserved residue(s) required for the propagation of feature annotation.</text>
</comment>
<dbReference type="Pfam" id="PF22580">
    <property type="entry name" value="KYNU_C"/>
    <property type="match status" value="1"/>
</dbReference>
<evidence type="ECO:0000256" key="6">
    <source>
        <dbReference type="PIRNR" id="PIRNR038800"/>
    </source>
</evidence>
<comment type="function">
    <text evidence="4 6">Catalyzes the cleavage of L-kynurenine (L-Kyn) and L-3-hydroxykynurenine (L-3OHKyn) into anthranilic acid (AA) and 3-hydroxyanthranilic acid (3-OHAA), respectively.</text>
</comment>
<comment type="catalytic activity">
    <reaction evidence="6">
        <text>3-hydroxy-L-kynurenine + H2O = 3-hydroxyanthranilate + L-alanine + H(+)</text>
        <dbReference type="Rhea" id="RHEA:25143"/>
        <dbReference type="ChEBI" id="CHEBI:15377"/>
        <dbReference type="ChEBI" id="CHEBI:15378"/>
        <dbReference type="ChEBI" id="CHEBI:36559"/>
        <dbReference type="ChEBI" id="CHEBI:57972"/>
        <dbReference type="ChEBI" id="CHEBI:58125"/>
        <dbReference type="EC" id="3.7.1.3"/>
    </reaction>
</comment>
<sequence length="423" mass="47997">MSFQNTLAYAQERDHDDALRYYREHFHIPKHQGKDTVYLCGNSLGLQPKAARAAIEEEMEKWAELGVEGHFKGDDPWFTFHKTLAEPTAKLVGAKPSEVVVMNQLTVNLHLMLVSFYRPQGRRYKILTEAGAFPSDQYALETQVKFHGYTPEDAIIEVTPRAGEQTWRTEDILQTIRDNGDEIALVLMSGVHYYTGQVFDMAAITQAAHEVGAVCGFDLAHAAGNVVLRLHDWDVDFAVWCTYKYLNSGPGGTSGVFVHERHSNKPDLPRFAGWWGYDQEERFQMKKGFIPMAGADGWQLSNSQILPMAVHRASLQMFDEAGMEALRAKSEGLTGYLEFLINSLNQPKEDLEIITPSEPSARGCQLSLLVNRNGRQLFETLMANGFILDWREPNVIRVAPTPLYNTFEDVYRFGQFLEAHFRR</sequence>
<dbReference type="Gene3D" id="3.40.640.10">
    <property type="entry name" value="Type I PLP-dependent aspartate aminotransferase-like (Major domain)"/>
    <property type="match status" value="1"/>
</dbReference>
<dbReference type="SUPFAM" id="SSF53383">
    <property type="entry name" value="PLP-dependent transferases"/>
    <property type="match status" value="1"/>
</dbReference>
<reference evidence="8" key="1">
    <citation type="journal article" date="2019" name="Int. J. Syst. Evol. Microbiol.">
        <title>The Global Catalogue of Microorganisms (GCM) 10K type strain sequencing project: providing services to taxonomists for standard genome sequencing and annotation.</title>
        <authorList>
            <consortium name="The Broad Institute Genomics Platform"/>
            <consortium name="The Broad Institute Genome Sequencing Center for Infectious Disease"/>
            <person name="Wu L."/>
            <person name="Ma J."/>
        </authorList>
    </citation>
    <scope>NUCLEOTIDE SEQUENCE [LARGE SCALE GENOMIC DNA]</scope>
    <source>
        <strain evidence="8">CGMCC 4.7393</strain>
    </source>
</reference>
<comment type="similarity">
    <text evidence="4 6">Belongs to the kynureninase family.</text>
</comment>
<dbReference type="EMBL" id="JBHSYQ010000003">
    <property type="protein sequence ID" value="MFC6996855.1"/>
    <property type="molecule type" value="Genomic_DNA"/>
</dbReference>
<dbReference type="PIRSF" id="PIRSF038800">
    <property type="entry name" value="KYNU"/>
    <property type="match status" value="1"/>
</dbReference>